<dbReference type="EMBL" id="VSSQ01002611">
    <property type="protein sequence ID" value="MPM16442.1"/>
    <property type="molecule type" value="Genomic_DNA"/>
</dbReference>
<dbReference type="SUPFAM" id="SSF53067">
    <property type="entry name" value="Actin-like ATPase domain"/>
    <property type="match status" value="1"/>
</dbReference>
<dbReference type="AlphaFoldDB" id="A0A644XJS2"/>
<proteinExistence type="predicted"/>
<dbReference type="InterPro" id="IPR043129">
    <property type="entry name" value="ATPase_NBD"/>
</dbReference>
<dbReference type="GO" id="GO:0016301">
    <property type="term" value="F:kinase activity"/>
    <property type="evidence" value="ECO:0007669"/>
    <property type="project" value="InterPro"/>
</dbReference>
<gene>
    <name evidence="1" type="ORF">SDC9_62822</name>
</gene>
<organism evidence="1">
    <name type="scientific">bioreactor metagenome</name>
    <dbReference type="NCBI Taxonomy" id="1076179"/>
    <lineage>
        <taxon>unclassified sequences</taxon>
        <taxon>metagenomes</taxon>
        <taxon>ecological metagenomes</taxon>
    </lineage>
</organism>
<name>A0A644XJS2_9ZZZZ</name>
<sequence>MAGYTRDSVAVTYPVGDNQAGFFGLVSDWFRSALVSMGTSGQISLFSTNTECPSSMELRPFLGQGYLHVGATLTAGKAYETLHDLIASILRSAGMDISDEAVFDLMKKEGKNKGIPGALSVDTRFNGSRKEPNIRGSIGPVNLENLTFGNLVLGTIDGIVDELYQFGLESGQVFAAVESIVATGSSVRKNLLFREALNRKFNRSTIVAQVDDGAGFGAALIGAVAIGALSLPQVKTVVASMIRS</sequence>
<reference evidence="1" key="1">
    <citation type="submission" date="2019-08" db="EMBL/GenBank/DDBJ databases">
        <authorList>
            <person name="Kucharzyk K."/>
            <person name="Murdoch R.W."/>
            <person name="Higgins S."/>
            <person name="Loffler F."/>
        </authorList>
    </citation>
    <scope>NUCLEOTIDE SEQUENCE</scope>
</reference>
<evidence type="ECO:0000313" key="1">
    <source>
        <dbReference type="EMBL" id="MPM16442.1"/>
    </source>
</evidence>
<accession>A0A644XJS2</accession>
<dbReference type="GO" id="GO:0005975">
    <property type="term" value="P:carbohydrate metabolic process"/>
    <property type="evidence" value="ECO:0007669"/>
    <property type="project" value="InterPro"/>
</dbReference>
<comment type="caution">
    <text evidence="1">The sequence shown here is derived from an EMBL/GenBank/DDBJ whole genome shotgun (WGS) entry which is preliminary data.</text>
</comment>
<protein>
    <submittedName>
        <fullName evidence="1">Uncharacterized protein</fullName>
    </submittedName>
</protein>
<dbReference type="Gene3D" id="3.30.420.40">
    <property type="match status" value="1"/>
</dbReference>